<feature type="chain" id="PRO_5002803770" evidence="1">
    <location>
        <begin position="25"/>
        <end position="198"/>
    </location>
</feature>
<name>B4GI01_DROPE</name>
<reference evidence="2 3" key="1">
    <citation type="journal article" date="2007" name="Nature">
        <title>Evolution of genes and genomes on the Drosophila phylogeny.</title>
        <authorList>
            <consortium name="Drosophila 12 Genomes Consortium"/>
            <person name="Clark A.G."/>
            <person name="Eisen M.B."/>
            <person name="Smith D.R."/>
            <person name="Bergman C.M."/>
            <person name="Oliver B."/>
            <person name="Markow T.A."/>
            <person name="Kaufman T.C."/>
            <person name="Kellis M."/>
            <person name="Gelbart W."/>
            <person name="Iyer V.N."/>
            <person name="Pollard D.A."/>
            <person name="Sackton T.B."/>
            <person name="Larracuente A.M."/>
            <person name="Singh N.D."/>
            <person name="Abad J.P."/>
            <person name="Abt D.N."/>
            <person name="Adryan B."/>
            <person name="Aguade M."/>
            <person name="Akashi H."/>
            <person name="Anderson W.W."/>
            <person name="Aquadro C.F."/>
            <person name="Ardell D.H."/>
            <person name="Arguello R."/>
            <person name="Artieri C.G."/>
            <person name="Barbash D.A."/>
            <person name="Barker D."/>
            <person name="Barsanti P."/>
            <person name="Batterham P."/>
            <person name="Batzoglou S."/>
            <person name="Begun D."/>
            <person name="Bhutkar A."/>
            <person name="Blanco E."/>
            <person name="Bosak S.A."/>
            <person name="Bradley R.K."/>
            <person name="Brand A.D."/>
            <person name="Brent M.R."/>
            <person name="Brooks A.N."/>
            <person name="Brown R.H."/>
            <person name="Butlin R.K."/>
            <person name="Caggese C."/>
            <person name="Calvi B.R."/>
            <person name="Bernardo de Carvalho A."/>
            <person name="Caspi A."/>
            <person name="Castrezana S."/>
            <person name="Celniker S.E."/>
            <person name="Chang J.L."/>
            <person name="Chapple C."/>
            <person name="Chatterji S."/>
            <person name="Chinwalla A."/>
            <person name="Civetta A."/>
            <person name="Clifton S.W."/>
            <person name="Comeron J.M."/>
            <person name="Costello J.C."/>
            <person name="Coyne J.A."/>
            <person name="Daub J."/>
            <person name="David R.G."/>
            <person name="Delcher A.L."/>
            <person name="Delehaunty K."/>
            <person name="Do C.B."/>
            <person name="Ebling H."/>
            <person name="Edwards K."/>
            <person name="Eickbush T."/>
            <person name="Evans J.D."/>
            <person name="Filipski A."/>
            <person name="Findeiss S."/>
            <person name="Freyhult E."/>
            <person name="Fulton L."/>
            <person name="Fulton R."/>
            <person name="Garcia A.C."/>
            <person name="Gardiner A."/>
            <person name="Garfield D.A."/>
            <person name="Garvin B.E."/>
            <person name="Gibson G."/>
            <person name="Gilbert D."/>
            <person name="Gnerre S."/>
            <person name="Godfrey J."/>
            <person name="Good R."/>
            <person name="Gotea V."/>
            <person name="Gravely B."/>
            <person name="Greenberg A.J."/>
            <person name="Griffiths-Jones S."/>
            <person name="Gross S."/>
            <person name="Guigo R."/>
            <person name="Gustafson E.A."/>
            <person name="Haerty W."/>
            <person name="Hahn M.W."/>
            <person name="Halligan D.L."/>
            <person name="Halpern A.L."/>
            <person name="Halter G.M."/>
            <person name="Han M.V."/>
            <person name="Heger A."/>
            <person name="Hillier L."/>
            <person name="Hinrichs A.S."/>
            <person name="Holmes I."/>
            <person name="Hoskins R.A."/>
            <person name="Hubisz M.J."/>
            <person name="Hultmark D."/>
            <person name="Huntley M.A."/>
            <person name="Jaffe D.B."/>
            <person name="Jagadeeshan S."/>
            <person name="Jeck W.R."/>
            <person name="Johnson J."/>
            <person name="Jones C.D."/>
            <person name="Jordan W.C."/>
            <person name="Karpen G.H."/>
            <person name="Kataoka E."/>
            <person name="Keightley P.D."/>
            <person name="Kheradpour P."/>
            <person name="Kirkness E.F."/>
            <person name="Koerich L.B."/>
            <person name="Kristiansen K."/>
            <person name="Kudrna D."/>
            <person name="Kulathinal R.J."/>
            <person name="Kumar S."/>
            <person name="Kwok R."/>
            <person name="Lander E."/>
            <person name="Langley C.H."/>
            <person name="Lapoint R."/>
            <person name="Lazzaro B.P."/>
            <person name="Lee S.J."/>
            <person name="Levesque L."/>
            <person name="Li R."/>
            <person name="Lin C.F."/>
            <person name="Lin M.F."/>
            <person name="Lindblad-Toh K."/>
            <person name="Llopart A."/>
            <person name="Long M."/>
            <person name="Low L."/>
            <person name="Lozovsky E."/>
            <person name="Lu J."/>
            <person name="Luo M."/>
            <person name="Machado C.A."/>
            <person name="Makalowski W."/>
            <person name="Marzo M."/>
            <person name="Matsuda M."/>
            <person name="Matzkin L."/>
            <person name="McAllister B."/>
            <person name="McBride C.S."/>
            <person name="McKernan B."/>
            <person name="McKernan K."/>
            <person name="Mendez-Lago M."/>
            <person name="Minx P."/>
            <person name="Mollenhauer M.U."/>
            <person name="Montooth K."/>
            <person name="Mount S.M."/>
            <person name="Mu X."/>
            <person name="Myers E."/>
            <person name="Negre B."/>
            <person name="Newfeld S."/>
            <person name="Nielsen R."/>
            <person name="Noor M.A."/>
            <person name="O'Grady P."/>
            <person name="Pachter L."/>
            <person name="Papaceit M."/>
            <person name="Parisi M.J."/>
            <person name="Parisi M."/>
            <person name="Parts L."/>
            <person name="Pedersen J.S."/>
            <person name="Pesole G."/>
            <person name="Phillippy A.M."/>
            <person name="Ponting C.P."/>
            <person name="Pop M."/>
            <person name="Porcelli D."/>
            <person name="Powell J.R."/>
            <person name="Prohaska S."/>
            <person name="Pruitt K."/>
            <person name="Puig M."/>
            <person name="Quesneville H."/>
            <person name="Ram K.R."/>
            <person name="Rand D."/>
            <person name="Rasmussen M.D."/>
            <person name="Reed L.K."/>
            <person name="Reenan R."/>
            <person name="Reily A."/>
            <person name="Remington K.A."/>
            <person name="Rieger T.T."/>
            <person name="Ritchie M.G."/>
            <person name="Robin C."/>
            <person name="Rogers Y.H."/>
            <person name="Rohde C."/>
            <person name="Rozas J."/>
            <person name="Rubenfield M.J."/>
            <person name="Ruiz A."/>
            <person name="Russo S."/>
            <person name="Salzberg S.L."/>
            <person name="Sanchez-Gracia A."/>
            <person name="Saranga D.J."/>
            <person name="Sato H."/>
            <person name="Schaeffer S.W."/>
            <person name="Schatz M.C."/>
            <person name="Schlenke T."/>
            <person name="Schwartz R."/>
            <person name="Segarra C."/>
            <person name="Singh R.S."/>
            <person name="Sirot L."/>
            <person name="Sirota M."/>
            <person name="Sisneros N.B."/>
            <person name="Smith C.D."/>
            <person name="Smith T.F."/>
            <person name="Spieth J."/>
            <person name="Stage D.E."/>
            <person name="Stark A."/>
            <person name="Stephan W."/>
            <person name="Strausberg R.L."/>
            <person name="Strempel S."/>
            <person name="Sturgill D."/>
            <person name="Sutton G."/>
            <person name="Sutton G.G."/>
            <person name="Tao W."/>
            <person name="Teichmann S."/>
            <person name="Tobari Y.N."/>
            <person name="Tomimura Y."/>
            <person name="Tsolas J.M."/>
            <person name="Valente V.L."/>
            <person name="Venter E."/>
            <person name="Venter J.C."/>
            <person name="Vicario S."/>
            <person name="Vieira F.G."/>
            <person name="Vilella A.J."/>
            <person name="Villasante A."/>
            <person name="Walenz B."/>
            <person name="Wang J."/>
            <person name="Wasserman M."/>
            <person name="Watts T."/>
            <person name="Wilson D."/>
            <person name="Wilson R.K."/>
            <person name="Wing R.A."/>
            <person name="Wolfner M.F."/>
            <person name="Wong A."/>
            <person name="Wong G.K."/>
            <person name="Wu C.I."/>
            <person name="Wu G."/>
            <person name="Yamamoto D."/>
            <person name="Yang H.P."/>
            <person name="Yang S.P."/>
            <person name="Yorke J.A."/>
            <person name="Yoshida K."/>
            <person name="Zdobnov E."/>
            <person name="Zhang P."/>
            <person name="Zhang Y."/>
            <person name="Zimin A.V."/>
            <person name="Baldwin J."/>
            <person name="Abdouelleil A."/>
            <person name="Abdulkadir J."/>
            <person name="Abebe A."/>
            <person name="Abera B."/>
            <person name="Abreu J."/>
            <person name="Acer S.C."/>
            <person name="Aftuck L."/>
            <person name="Alexander A."/>
            <person name="An P."/>
            <person name="Anderson E."/>
            <person name="Anderson S."/>
            <person name="Arachi H."/>
            <person name="Azer M."/>
            <person name="Bachantsang P."/>
            <person name="Barry A."/>
            <person name="Bayul T."/>
            <person name="Berlin A."/>
            <person name="Bessette D."/>
            <person name="Bloom T."/>
            <person name="Blye J."/>
            <person name="Boguslavskiy L."/>
            <person name="Bonnet C."/>
            <person name="Boukhgalter B."/>
            <person name="Bourzgui I."/>
            <person name="Brown A."/>
            <person name="Cahill P."/>
            <person name="Channer S."/>
            <person name="Cheshatsang Y."/>
            <person name="Chuda L."/>
            <person name="Citroen M."/>
            <person name="Collymore A."/>
            <person name="Cooke P."/>
            <person name="Costello M."/>
            <person name="D'Aco K."/>
            <person name="Daza R."/>
            <person name="De Haan G."/>
            <person name="DeGray S."/>
            <person name="DeMaso C."/>
            <person name="Dhargay N."/>
            <person name="Dooley K."/>
            <person name="Dooley E."/>
            <person name="Doricent M."/>
            <person name="Dorje P."/>
            <person name="Dorjee K."/>
            <person name="Dupes A."/>
            <person name="Elong R."/>
            <person name="Falk J."/>
            <person name="Farina A."/>
            <person name="Faro S."/>
            <person name="Ferguson D."/>
            <person name="Fisher S."/>
            <person name="Foley C.D."/>
            <person name="Franke A."/>
            <person name="Friedrich D."/>
            <person name="Gadbois L."/>
            <person name="Gearin G."/>
            <person name="Gearin C.R."/>
            <person name="Giannoukos G."/>
            <person name="Goode T."/>
            <person name="Graham J."/>
            <person name="Grandbois E."/>
            <person name="Grewal S."/>
            <person name="Gyaltsen K."/>
            <person name="Hafez N."/>
            <person name="Hagos B."/>
            <person name="Hall J."/>
            <person name="Henson C."/>
            <person name="Hollinger A."/>
            <person name="Honan T."/>
            <person name="Huard M.D."/>
            <person name="Hughes L."/>
            <person name="Hurhula B."/>
            <person name="Husby M.E."/>
            <person name="Kamat A."/>
            <person name="Kanga B."/>
            <person name="Kashin S."/>
            <person name="Khazanovich D."/>
            <person name="Kisner P."/>
            <person name="Lance K."/>
            <person name="Lara M."/>
            <person name="Lee W."/>
            <person name="Lennon N."/>
            <person name="Letendre F."/>
            <person name="LeVine R."/>
            <person name="Lipovsky A."/>
            <person name="Liu X."/>
            <person name="Liu J."/>
            <person name="Liu S."/>
            <person name="Lokyitsang T."/>
            <person name="Lokyitsang Y."/>
            <person name="Lubonja R."/>
            <person name="Lui A."/>
            <person name="MacDonald P."/>
            <person name="Magnisalis V."/>
            <person name="Maru K."/>
            <person name="Matthews C."/>
            <person name="McCusker W."/>
            <person name="McDonough S."/>
            <person name="Mehta T."/>
            <person name="Meldrim J."/>
            <person name="Meneus L."/>
            <person name="Mihai O."/>
            <person name="Mihalev A."/>
            <person name="Mihova T."/>
            <person name="Mittelman R."/>
            <person name="Mlenga V."/>
            <person name="Montmayeur A."/>
            <person name="Mulrain L."/>
            <person name="Navidi A."/>
            <person name="Naylor J."/>
            <person name="Negash T."/>
            <person name="Nguyen T."/>
            <person name="Nguyen N."/>
            <person name="Nicol R."/>
            <person name="Norbu C."/>
            <person name="Norbu N."/>
            <person name="Novod N."/>
            <person name="O'Neill B."/>
            <person name="Osman S."/>
            <person name="Markiewicz E."/>
            <person name="Oyono O.L."/>
            <person name="Patti C."/>
            <person name="Phunkhang P."/>
            <person name="Pierre F."/>
            <person name="Priest M."/>
            <person name="Raghuraman S."/>
            <person name="Rege F."/>
            <person name="Reyes R."/>
            <person name="Rise C."/>
            <person name="Rogov P."/>
            <person name="Ross K."/>
            <person name="Ryan E."/>
            <person name="Settipalli S."/>
            <person name="Shea T."/>
            <person name="Sherpa N."/>
            <person name="Shi L."/>
            <person name="Shih D."/>
            <person name="Sparrow T."/>
            <person name="Spaulding J."/>
            <person name="Stalker J."/>
            <person name="Stange-Thomann N."/>
            <person name="Stavropoulos S."/>
            <person name="Stone C."/>
            <person name="Strader C."/>
            <person name="Tesfaye S."/>
            <person name="Thomson T."/>
            <person name="Thoulutsang Y."/>
            <person name="Thoulutsang D."/>
            <person name="Topham K."/>
            <person name="Topping I."/>
            <person name="Tsamla T."/>
            <person name="Vassiliev H."/>
            <person name="Vo A."/>
            <person name="Wangchuk T."/>
            <person name="Wangdi T."/>
            <person name="Weiand M."/>
            <person name="Wilkinson J."/>
            <person name="Wilson A."/>
            <person name="Yadav S."/>
            <person name="Young G."/>
            <person name="Yu Q."/>
            <person name="Zembek L."/>
            <person name="Zhong D."/>
            <person name="Zimmer A."/>
            <person name="Zwirko Z."/>
            <person name="Jaffe D.B."/>
            <person name="Alvarez P."/>
            <person name="Brockman W."/>
            <person name="Butler J."/>
            <person name="Chin C."/>
            <person name="Gnerre S."/>
            <person name="Grabherr M."/>
            <person name="Kleber M."/>
            <person name="Mauceli E."/>
            <person name="MacCallum I."/>
        </authorList>
    </citation>
    <scope>NUCLEOTIDE SEQUENCE [LARGE SCALE GENOMIC DNA]</scope>
    <source>
        <strain evidence="3">MSH-3 / Tucson 14011-0111.49</strain>
    </source>
</reference>
<keyword evidence="1" id="KW-0732">Signal</keyword>
<accession>B4GI01</accession>
<dbReference type="PANTHER" id="PTHR20898:SF0">
    <property type="entry name" value="DAEDALUS ON 3-RELATED"/>
    <property type="match status" value="1"/>
</dbReference>
<gene>
    <name evidence="2" type="primary">Dper\GL17625</name>
    <name evidence="2" type="ORF">Dper_GL17625</name>
</gene>
<dbReference type="OMA" id="GKMNPTT"/>
<dbReference type="PhylomeDB" id="B4GI01"/>
<dbReference type="Proteomes" id="UP000008744">
    <property type="component" value="Unassembled WGS sequence"/>
</dbReference>
<dbReference type="PANTHER" id="PTHR20898">
    <property type="entry name" value="DAEDALUS ON 3-RELATED-RELATED"/>
    <property type="match status" value="1"/>
</dbReference>
<keyword evidence="3" id="KW-1185">Reference proteome</keyword>
<evidence type="ECO:0000313" key="2">
    <source>
        <dbReference type="EMBL" id="EDW36121.1"/>
    </source>
</evidence>
<feature type="signal peptide" evidence="1">
    <location>
        <begin position="1"/>
        <end position="24"/>
    </location>
</feature>
<dbReference type="EMBL" id="CH479183">
    <property type="protein sequence ID" value="EDW36121.1"/>
    <property type="molecule type" value="Genomic_DNA"/>
</dbReference>
<protein>
    <submittedName>
        <fullName evidence="2">GL17625</fullName>
    </submittedName>
</protein>
<dbReference type="SMART" id="SM00697">
    <property type="entry name" value="DM8"/>
    <property type="match status" value="1"/>
</dbReference>
<sequence>MATSKSSLLISLIVFGFAVSGVSCKVEFTNLKCTTLDREFLEFDKCFLKSINRTYKYLSVSTKIHMLPLKSVSVRRFLHLVFDRSHHTVPFQIQTQVLQRLNGYKPFLFNFTTDGCKALSGKMNPTTRFFFGLIAPYSNLNHSCPYDHDLFVEKLPISFMDEQLTKVLPFPEGDYCLKSIYSYRRKPRAEISTYASIS</sequence>
<dbReference type="PROSITE" id="PS51257">
    <property type="entry name" value="PROKAR_LIPOPROTEIN"/>
    <property type="match status" value="1"/>
</dbReference>
<organism evidence="3">
    <name type="scientific">Drosophila persimilis</name>
    <name type="common">Fruit fly</name>
    <dbReference type="NCBI Taxonomy" id="7234"/>
    <lineage>
        <taxon>Eukaryota</taxon>
        <taxon>Metazoa</taxon>
        <taxon>Ecdysozoa</taxon>
        <taxon>Arthropoda</taxon>
        <taxon>Hexapoda</taxon>
        <taxon>Insecta</taxon>
        <taxon>Pterygota</taxon>
        <taxon>Neoptera</taxon>
        <taxon>Endopterygota</taxon>
        <taxon>Diptera</taxon>
        <taxon>Brachycera</taxon>
        <taxon>Muscomorpha</taxon>
        <taxon>Ephydroidea</taxon>
        <taxon>Drosophilidae</taxon>
        <taxon>Drosophila</taxon>
        <taxon>Sophophora</taxon>
    </lineage>
</organism>
<dbReference type="InterPro" id="IPR010512">
    <property type="entry name" value="DUF1091"/>
</dbReference>
<dbReference type="AlphaFoldDB" id="B4GI01"/>
<dbReference type="Pfam" id="PF06477">
    <property type="entry name" value="DUF1091"/>
    <property type="match status" value="1"/>
</dbReference>
<evidence type="ECO:0000256" key="1">
    <source>
        <dbReference type="SAM" id="SignalP"/>
    </source>
</evidence>
<evidence type="ECO:0000313" key="3">
    <source>
        <dbReference type="Proteomes" id="UP000008744"/>
    </source>
</evidence>
<dbReference type="HOGENOM" id="CLU_116900_0_0_1"/>
<proteinExistence type="predicted"/>
<dbReference type="OrthoDB" id="7834078at2759"/>